<dbReference type="RefSeq" id="WP_163146502.1">
    <property type="nucleotide sequence ID" value="NZ_CP044456.1"/>
</dbReference>
<dbReference type="Proteomes" id="UP000503440">
    <property type="component" value="Plasmid pB18-1"/>
</dbReference>
<keyword evidence="1" id="KW-0614">Plasmid</keyword>
<gene>
    <name evidence="1" type="ORF">FSC09_15750</name>
</gene>
<protein>
    <submittedName>
        <fullName evidence="1">Uncharacterized protein</fullName>
    </submittedName>
</protein>
<accession>A0A6C0Y6W7</accession>
<evidence type="ECO:0000313" key="1">
    <source>
        <dbReference type="EMBL" id="QIC71843.1"/>
    </source>
</evidence>
<geneLocation type="plasmid" evidence="2">
    <name>pb18-1</name>
</geneLocation>
<proteinExistence type="predicted"/>
<sequence>MRLFTPKQLALRIQPELKSKRLGGVTKICLCDEVIAMASTPVGAWQLAYERLAAVQFKVGDLLVIVDCIEADLHKGKVWKCRHGSFKTQHGDYGAFLEGFSGYFLCAFLRKATPEEALTFQPQSNDAVA</sequence>
<name>A0A6C0Y6W7_9GAMM</name>
<reference evidence="1 2" key="1">
    <citation type="submission" date="2019-09" db="EMBL/GenBank/DDBJ databases">
        <title>Non-baumannii Acinetobacter spp. carrying blaNDM-1 isolated in China.</title>
        <authorList>
            <person name="Cui C."/>
            <person name="Chen C."/>
            <person name="Sun J."/>
            <person name="Liu Y."/>
        </authorList>
    </citation>
    <scope>NUCLEOTIDE SEQUENCE [LARGE SCALE GENOMIC DNA]</scope>
    <source>
        <strain evidence="1 2">B18</strain>
        <plasmid evidence="2">pb18-1</plasmid>
    </source>
</reference>
<dbReference type="AlphaFoldDB" id="A0A6C0Y6W7"/>
<evidence type="ECO:0000313" key="2">
    <source>
        <dbReference type="Proteomes" id="UP000503440"/>
    </source>
</evidence>
<dbReference type="EMBL" id="CP044456">
    <property type="protein sequence ID" value="QIC71843.1"/>
    <property type="molecule type" value="Genomic_DNA"/>
</dbReference>
<organism evidence="1 2">
    <name type="scientific">Acinetobacter indicus</name>
    <dbReference type="NCBI Taxonomy" id="756892"/>
    <lineage>
        <taxon>Bacteria</taxon>
        <taxon>Pseudomonadati</taxon>
        <taxon>Pseudomonadota</taxon>
        <taxon>Gammaproteobacteria</taxon>
        <taxon>Moraxellales</taxon>
        <taxon>Moraxellaceae</taxon>
        <taxon>Acinetobacter</taxon>
    </lineage>
</organism>